<dbReference type="GeneID" id="96607478"/>
<dbReference type="GO" id="GO:0005886">
    <property type="term" value="C:plasma membrane"/>
    <property type="evidence" value="ECO:0007669"/>
    <property type="project" value="TreeGrafter"/>
</dbReference>
<dbReference type="PANTHER" id="PTHR45772:SF4">
    <property type="entry name" value="ABC TRANSPORTER ATP-BINDING PROTEIN"/>
    <property type="match status" value="1"/>
</dbReference>
<evidence type="ECO:0000313" key="5">
    <source>
        <dbReference type="Proteomes" id="UP000030300"/>
    </source>
</evidence>
<dbReference type="Pfam" id="PF12399">
    <property type="entry name" value="BCA_ABC_TP_C"/>
    <property type="match status" value="1"/>
</dbReference>
<keyword evidence="3 4" id="KW-0067">ATP-binding</keyword>
<dbReference type="CDD" id="cd03219">
    <property type="entry name" value="ABC_Mj1267_LivG_branched"/>
    <property type="match status" value="1"/>
</dbReference>
<dbReference type="STRING" id="2045.KR76_00450"/>
<dbReference type="PANTHER" id="PTHR45772">
    <property type="entry name" value="CONSERVED COMPONENT OF ABC TRANSPORTER FOR NATURAL AMINO ACIDS-RELATED"/>
    <property type="match status" value="1"/>
</dbReference>
<keyword evidence="1" id="KW-0813">Transport</keyword>
<dbReference type="InterPro" id="IPR003593">
    <property type="entry name" value="AAA+_ATPase"/>
</dbReference>
<evidence type="ECO:0000256" key="3">
    <source>
        <dbReference type="ARBA" id="ARBA00022840"/>
    </source>
</evidence>
<dbReference type="GO" id="GO:0016887">
    <property type="term" value="F:ATP hydrolysis activity"/>
    <property type="evidence" value="ECO:0007669"/>
    <property type="project" value="InterPro"/>
</dbReference>
<dbReference type="InterPro" id="IPR051120">
    <property type="entry name" value="ABC_AA/LPS_Transport"/>
</dbReference>
<keyword evidence="5" id="KW-1185">Reference proteome</keyword>
<sequence length="252" mass="27100">MLRVEGVVLRFGGLTALDEVTFSVGDNEICGLIGPNGAGKTSLFNCVTRVYQPSAGTITYDDRDLLALRRHQVVRAGVARTFQNLALWPSRTVLENVVVGAHARSVPHLLPSLVGWPGALRRTRAIEGEAWALLERFDLVDVAHHPARGLPFGTLKRVELARALLSRPRLLLLDEPAGGLTHAEVAELGGLIRELRDELGFSALLVEHHMGLVMGVSDHVVAMDHGATIADGSPTDVQRDPAVIAAYLGRAA</sequence>
<dbReference type="FunFam" id="3.40.50.300:FF:000421">
    <property type="entry name" value="Branched-chain amino acid ABC transporter ATP-binding protein"/>
    <property type="match status" value="1"/>
</dbReference>
<name>A0A0A1DQC5_NOCSI</name>
<reference evidence="4 5" key="1">
    <citation type="journal article" date="2015" name="Genome Announc.">
        <title>Complete Genome Sequence of Steroid-Transforming Nocardioides simplex VKM Ac-2033D.</title>
        <authorList>
            <person name="Shtratnikova V.Y."/>
            <person name="Schelkunov M.I."/>
            <person name="Pekov Y.A."/>
            <person name="Fokina V.V."/>
            <person name="Logacheva M.D."/>
            <person name="Sokolov S.L."/>
            <person name="Bragin E.Y."/>
            <person name="Ashapkin V.V."/>
            <person name="Donova M.V."/>
        </authorList>
    </citation>
    <scope>NUCLEOTIDE SEQUENCE [LARGE SCALE GENOMIC DNA]</scope>
    <source>
        <strain evidence="4 5">VKM Ac-2033D</strain>
    </source>
</reference>
<proteinExistence type="predicted"/>
<dbReference type="OrthoDB" id="9805514at2"/>
<dbReference type="HOGENOM" id="CLU_000604_1_2_11"/>
<dbReference type="InterPro" id="IPR027417">
    <property type="entry name" value="P-loop_NTPase"/>
</dbReference>
<dbReference type="InterPro" id="IPR003439">
    <property type="entry name" value="ABC_transporter-like_ATP-bd"/>
</dbReference>
<accession>A0A0A1DQC5</accession>
<keyword evidence="2" id="KW-0547">Nucleotide-binding</keyword>
<dbReference type="eggNOG" id="COG0411">
    <property type="taxonomic scope" value="Bacteria"/>
</dbReference>
<dbReference type="Pfam" id="PF00005">
    <property type="entry name" value="ABC_tran"/>
    <property type="match status" value="1"/>
</dbReference>
<dbReference type="EMBL" id="CP009896">
    <property type="protein sequence ID" value="AIY19616.2"/>
    <property type="molecule type" value="Genomic_DNA"/>
</dbReference>
<organism evidence="4 5">
    <name type="scientific">Nocardioides simplex</name>
    <name type="common">Arthrobacter simplex</name>
    <dbReference type="NCBI Taxonomy" id="2045"/>
    <lineage>
        <taxon>Bacteria</taxon>
        <taxon>Bacillati</taxon>
        <taxon>Actinomycetota</taxon>
        <taxon>Actinomycetes</taxon>
        <taxon>Propionibacteriales</taxon>
        <taxon>Nocardioidaceae</taxon>
        <taxon>Pimelobacter</taxon>
    </lineage>
</organism>
<evidence type="ECO:0000313" key="4">
    <source>
        <dbReference type="EMBL" id="AIY19616.2"/>
    </source>
</evidence>
<evidence type="ECO:0000256" key="2">
    <source>
        <dbReference type="ARBA" id="ARBA00022741"/>
    </source>
</evidence>
<dbReference type="AlphaFoldDB" id="A0A0A1DQC5"/>
<gene>
    <name evidence="4" type="ORF">KR76_00450</name>
</gene>
<dbReference type="GO" id="GO:0005524">
    <property type="term" value="F:ATP binding"/>
    <property type="evidence" value="ECO:0007669"/>
    <property type="project" value="UniProtKB-KW"/>
</dbReference>
<dbReference type="KEGG" id="psim:KR76_00450"/>
<protein>
    <submittedName>
        <fullName evidence="4">Branched-chain amino acid transport ATP-binding protein LivG</fullName>
    </submittedName>
</protein>
<dbReference type="Gene3D" id="3.40.50.300">
    <property type="entry name" value="P-loop containing nucleotide triphosphate hydrolases"/>
    <property type="match status" value="1"/>
</dbReference>
<dbReference type="SMART" id="SM00382">
    <property type="entry name" value="AAA"/>
    <property type="match status" value="1"/>
</dbReference>
<dbReference type="RefSeq" id="WP_052138071.1">
    <property type="nucleotide sequence ID" value="NZ_BJMC01000016.1"/>
</dbReference>
<dbReference type="Proteomes" id="UP000030300">
    <property type="component" value="Chromosome"/>
</dbReference>
<dbReference type="InterPro" id="IPR032823">
    <property type="entry name" value="BCA_ABC_TP_C"/>
</dbReference>
<dbReference type="SUPFAM" id="SSF52540">
    <property type="entry name" value="P-loop containing nucleoside triphosphate hydrolases"/>
    <property type="match status" value="1"/>
</dbReference>
<dbReference type="PROSITE" id="PS50893">
    <property type="entry name" value="ABC_TRANSPORTER_2"/>
    <property type="match status" value="1"/>
</dbReference>
<evidence type="ECO:0000256" key="1">
    <source>
        <dbReference type="ARBA" id="ARBA00022448"/>
    </source>
</evidence>